<dbReference type="GO" id="GO:0004519">
    <property type="term" value="F:endonuclease activity"/>
    <property type="evidence" value="ECO:0007669"/>
    <property type="project" value="UniProtKB-KW"/>
</dbReference>
<gene>
    <name evidence="2" type="ORF">GRI44_09910</name>
</gene>
<dbReference type="GO" id="GO:0016020">
    <property type="term" value="C:membrane"/>
    <property type="evidence" value="ECO:0007669"/>
    <property type="project" value="GOC"/>
</dbReference>
<dbReference type="SUPFAM" id="SSF56219">
    <property type="entry name" value="DNase I-like"/>
    <property type="match status" value="1"/>
</dbReference>
<dbReference type="GO" id="GO:0006506">
    <property type="term" value="P:GPI anchor biosynthetic process"/>
    <property type="evidence" value="ECO:0007669"/>
    <property type="project" value="TreeGrafter"/>
</dbReference>
<evidence type="ECO:0000259" key="1">
    <source>
        <dbReference type="Pfam" id="PF03372"/>
    </source>
</evidence>
<dbReference type="InterPro" id="IPR036691">
    <property type="entry name" value="Endo/exonu/phosph_ase_sf"/>
</dbReference>
<dbReference type="PANTHER" id="PTHR14859">
    <property type="entry name" value="CALCOFLUOR WHITE HYPERSENSITIVE PROTEIN PRECURSOR"/>
    <property type="match status" value="1"/>
</dbReference>
<evidence type="ECO:0000313" key="2">
    <source>
        <dbReference type="EMBL" id="MXP15062.1"/>
    </source>
</evidence>
<keyword evidence="2" id="KW-0255">Endonuclease</keyword>
<keyword evidence="3" id="KW-1185">Reference proteome</keyword>
<reference evidence="2 3" key="1">
    <citation type="submission" date="2019-12" db="EMBL/GenBank/DDBJ databases">
        <title>Genomic-based taxomic classification of the family Erythrobacteraceae.</title>
        <authorList>
            <person name="Xu L."/>
        </authorList>
    </citation>
    <scope>NUCLEOTIDE SEQUENCE [LARGE SCALE GENOMIC DNA]</scope>
    <source>
        <strain evidence="2 3">KCTC 52259</strain>
    </source>
</reference>
<evidence type="ECO:0000313" key="3">
    <source>
        <dbReference type="Proteomes" id="UP000473531"/>
    </source>
</evidence>
<accession>A0A6L7GG57</accession>
<keyword evidence="2" id="KW-0378">Hydrolase</keyword>
<dbReference type="InterPro" id="IPR005135">
    <property type="entry name" value="Endo/exonuclease/phosphatase"/>
</dbReference>
<name>A0A6L7GG57_9SPHN</name>
<feature type="domain" description="Endonuclease/exonuclease/phosphatase" evidence="1">
    <location>
        <begin position="6"/>
        <end position="221"/>
    </location>
</feature>
<dbReference type="Pfam" id="PF03372">
    <property type="entry name" value="Exo_endo_phos"/>
    <property type="match status" value="1"/>
</dbReference>
<dbReference type="PANTHER" id="PTHR14859:SF15">
    <property type="entry name" value="ENDONUCLEASE_EXONUCLEASE_PHOSPHATASE DOMAIN-CONTAINING PROTEIN"/>
    <property type="match status" value="1"/>
</dbReference>
<sequence>MKIKFASYNMHKGVGLDRRRDPDRIISVLREINADVIALQEADMRLGDRASVLSRAALDDTHWRPADVGKRPRSLGWHGNAILVRRDFEILDAQPLDLPTLEPRGAARVDIGINGHRVRIIGTHLDLSGLRRRDQAKAILAHLDDCGEACPTVIMGDFNQWGVRGGAMQEFGDGWNTLPTGRTFPSRQPVARLDRIITSLEWDMVEHGVHHSALSAQASDHLPLWAELSMPKLKAVLKK</sequence>
<dbReference type="OrthoDB" id="9813425at2"/>
<dbReference type="EMBL" id="WTYU01000002">
    <property type="protein sequence ID" value="MXP15062.1"/>
    <property type="molecule type" value="Genomic_DNA"/>
</dbReference>
<protein>
    <submittedName>
        <fullName evidence="2">Endonuclease</fullName>
    </submittedName>
</protein>
<dbReference type="Gene3D" id="3.60.10.10">
    <property type="entry name" value="Endonuclease/exonuclease/phosphatase"/>
    <property type="match status" value="1"/>
</dbReference>
<proteinExistence type="predicted"/>
<dbReference type="InterPro" id="IPR051916">
    <property type="entry name" value="GPI-anchor_lipid_remodeler"/>
</dbReference>
<dbReference type="RefSeq" id="WP_160601639.1">
    <property type="nucleotide sequence ID" value="NZ_WTYU01000002.1"/>
</dbReference>
<keyword evidence="2" id="KW-0540">Nuclease</keyword>
<organism evidence="2 3">
    <name type="scientific">Allopontixanthobacter confluentis</name>
    <dbReference type="NCBI Taxonomy" id="1849021"/>
    <lineage>
        <taxon>Bacteria</taxon>
        <taxon>Pseudomonadati</taxon>
        <taxon>Pseudomonadota</taxon>
        <taxon>Alphaproteobacteria</taxon>
        <taxon>Sphingomonadales</taxon>
        <taxon>Erythrobacteraceae</taxon>
        <taxon>Allopontixanthobacter</taxon>
    </lineage>
</organism>
<dbReference type="AlphaFoldDB" id="A0A6L7GG57"/>
<dbReference type="Proteomes" id="UP000473531">
    <property type="component" value="Unassembled WGS sequence"/>
</dbReference>
<comment type="caution">
    <text evidence="2">The sequence shown here is derived from an EMBL/GenBank/DDBJ whole genome shotgun (WGS) entry which is preliminary data.</text>
</comment>